<keyword evidence="2" id="KW-1185">Reference proteome</keyword>
<dbReference type="AlphaFoldDB" id="A0A8H7ABJ1"/>
<evidence type="ECO:0000313" key="1">
    <source>
        <dbReference type="EMBL" id="KAF7505793.1"/>
    </source>
</evidence>
<sequence>MDGHGSRNLVSGTYYVVSRIVIARSSPHDAQNPKLPALNFVQFPSASRATASVHAGICISSLWEDRCYYASGLILKQPNPVDVQSSLFVCA</sequence>
<reference evidence="1" key="1">
    <citation type="submission" date="2020-02" db="EMBL/GenBank/DDBJ databases">
        <authorList>
            <person name="Palmer J.M."/>
        </authorList>
    </citation>
    <scope>NUCLEOTIDE SEQUENCE</scope>
    <source>
        <strain evidence="1">EPUS1.4</strain>
        <tissue evidence="1">Thallus</tissue>
    </source>
</reference>
<organism evidence="1 2">
    <name type="scientific">Endocarpon pusillum</name>
    <dbReference type="NCBI Taxonomy" id="364733"/>
    <lineage>
        <taxon>Eukaryota</taxon>
        <taxon>Fungi</taxon>
        <taxon>Dikarya</taxon>
        <taxon>Ascomycota</taxon>
        <taxon>Pezizomycotina</taxon>
        <taxon>Eurotiomycetes</taxon>
        <taxon>Chaetothyriomycetidae</taxon>
        <taxon>Verrucariales</taxon>
        <taxon>Verrucariaceae</taxon>
        <taxon>Endocarpon</taxon>
    </lineage>
</organism>
<proteinExistence type="predicted"/>
<comment type="caution">
    <text evidence="1">The sequence shown here is derived from an EMBL/GenBank/DDBJ whole genome shotgun (WGS) entry which is preliminary data.</text>
</comment>
<accession>A0A8H7ABJ1</accession>
<dbReference type="EMBL" id="JAACFV010000101">
    <property type="protein sequence ID" value="KAF7505793.1"/>
    <property type="molecule type" value="Genomic_DNA"/>
</dbReference>
<dbReference type="Proteomes" id="UP000606974">
    <property type="component" value="Unassembled WGS sequence"/>
</dbReference>
<evidence type="ECO:0000313" key="2">
    <source>
        <dbReference type="Proteomes" id="UP000606974"/>
    </source>
</evidence>
<protein>
    <submittedName>
        <fullName evidence="1">Uncharacterized protein</fullName>
    </submittedName>
</protein>
<gene>
    <name evidence="1" type="ORF">GJ744_000464</name>
</gene>
<name>A0A8H7ABJ1_9EURO</name>